<reference evidence="1 2" key="1">
    <citation type="submission" date="2018-03" db="EMBL/GenBank/DDBJ databases">
        <title>Genomic Encyclopedia of Archaeal and Bacterial Type Strains, Phase II (KMG-II): from individual species to whole genera.</title>
        <authorList>
            <person name="Goeker M."/>
        </authorList>
    </citation>
    <scope>NUCLEOTIDE SEQUENCE [LARGE SCALE GENOMIC DNA]</scope>
    <source>
        <strain evidence="1 2">DSM 100214</strain>
    </source>
</reference>
<keyword evidence="2" id="KW-1185">Reference proteome</keyword>
<evidence type="ECO:0000313" key="1">
    <source>
        <dbReference type="EMBL" id="PXV63762.1"/>
    </source>
</evidence>
<organism evidence="1 2">
    <name type="scientific">Dysgonomonas alginatilytica</name>
    <dbReference type="NCBI Taxonomy" id="1605892"/>
    <lineage>
        <taxon>Bacteria</taxon>
        <taxon>Pseudomonadati</taxon>
        <taxon>Bacteroidota</taxon>
        <taxon>Bacteroidia</taxon>
        <taxon>Bacteroidales</taxon>
        <taxon>Dysgonomonadaceae</taxon>
        <taxon>Dysgonomonas</taxon>
    </lineage>
</organism>
<comment type="caution">
    <text evidence="1">The sequence shown here is derived from an EMBL/GenBank/DDBJ whole genome shotgun (WGS) entry which is preliminary data.</text>
</comment>
<dbReference type="RefSeq" id="WP_110310734.1">
    <property type="nucleotide sequence ID" value="NZ_QICL01000012.1"/>
</dbReference>
<evidence type="ECO:0000313" key="2">
    <source>
        <dbReference type="Proteomes" id="UP000247973"/>
    </source>
</evidence>
<dbReference type="AlphaFoldDB" id="A0A2V3PMW8"/>
<gene>
    <name evidence="1" type="ORF">CLV62_11211</name>
</gene>
<dbReference type="OrthoDB" id="1090702at2"/>
<proteinExistence type="predicted"/>
<dbReference type="Proteomes" id="UP000247973">
    <property type="component" value="Unassembled WGS sequence"/>
</dbReference>
<protein>
    <submittedName>
        <fullName evidence="1">Uncharacterized protein</fullName>
    </submittedName>
</protein>
<accession>A0A2V3PMW8</accession>
<sequence length="382" mass="43798">MSKYKLNNWIPGADIEIDQLIKTEDYFTENLIDSLAIEITDTNYGLLPLQSSQNESCKLELELQDKGTARLNLTHCNGITRTGYVIHYDSAHNQPIHTLLDFGLQDTEEETLPSYWDVVLTVNPFQRVPLANTGKNKKIPTDLFTASLFSLSVVSAFSSGKNEKGVYNLIIGRIVKNADAFMLDSQYIPPCTEMESHCELIRYNALFGKHLNELERVSCNIIEKIHSRPHKSPLEESVFGICKAIIMYIAEIHFRYRNMSSYSTPVKNITYFSSLASQIQMTLAKLTKTDKEELLKYFQQWNDVTPGAFEEMLKNTSQIKYNHNDIRPAMTQLEQFLIFITDLWHTLNGLHFIGQHKENIVISERIKEPDTPKSTGSWVIFD</sequence>
<name>A0A2V3PMW8_9BACT</name>
<dbReference type="EMBL" id="QICL01000012">
    <property type="protein sequence ID" value="PXV63762.1"/>
    <property type="molecule type" value="Genomic_DNA"/>
</dbReference>